<reference evidence="4 5" key="1">
    <citation type="submission" date="2016-05" db="EMBL/GenBank/DDBJ databases">
        <title>First whole genome sequencing of Entamoeba histolytica HM1:IMSS-clone-6.</title>
        <authorList>
            <person name="Mukherjee Avik.K."/>
            <person name="Izumyama S."/>
            <person name="Nakada-Tsukui K."/>
            <person name="Nozaki T."/>
        </authorList>
    </citation>
    <scope>NUCLEOTIDE SEQUENCE [LARGE SCALE GENOMIC DNA]</scope>
    <source>
        <strain evidence="4 5">HM1:IMSS clone 6</strain>
    </source>
</reference>
<name>A0A5K1VBR7_ENTHI</name>
<dbReference type="GO" id="GO:0000184">
    <property type="term" value="P:nuclear-transcribed mRNA catabolic process, nonsense-mediated decay"/>
    <property type="evidence" value="ECO:0007669"/>
    <property type="project" value="InterPro"/>
</dbReference>
<evidence type="ECO:0000259" key="3">
    <source>
        <dbReference type="PROSITE" id="PS51997"/>
    </source>
</evidence>
<feature type="domain" description="Upf1" evidence="3">
    <location>
        <begin position="61"/>
        <end position="197"/>
    </location>
</feature>
<comment type="caution">
    <text evidence="4">The sequence shown here is derived from an EMBL/GenBank/DDBJ whole genome shotgun (WGS) entry which is preliminary data.</text>
</comment>
<dbReference type="VEuPathDB" id="AmoebaDB:EHI5A_126610"/>
<accession>A0A5K1VBR7</accession>
<dbReference type="VEuPathDB" id="AmoebaDB:KM1_148850"/>
<evidence type="ECO:0000313" key="4">
    <source>
        <dbReference type="EMBL" id="GAT95133.1"/>
    </source>
</evidence>
<dbReference type="OMA" id="YSRKKMG"/>
<gene>
    <name evidence="4" type="ORF">CL6EHI_134000</name>
</gene>
<evidence type="ECO:0000313" key="5">
    <source>
        <dbReference type="Proteomes" id="UP000078387"/>
    </source>
</evidence>
<dbReference type="GO" id="GO:0003724">
    <property type="term" value="F:RNA helicase activity"/>
    <property type="evidence" value="ECO:0007669"/>
    <property type="project" value="InterPro"/>
</dbReference>
<protein>
    <submittedName>
        <fullName evidence="4">Regulator of nonsense transcripts putative</fullName>
    </submittedName>
</protein>
<dbReference type="GO" id="GO:0005524">
    <property type="term" value="F:ATP binding"/>
    <property type="evidence" value="ECO:0007669"/>
    <property type="project" value="InterPro"/>
</dbReference>
<dbReference type="EMBL" id="BDEQ01000001">
    <property type="protein sequence ID" value="GAT95133.1"/>
    <property type="molecule type" value="Genomic_DNA"/>
</dbReference>
<sequence>MDFYSSRFIFIRPEDDPVFKYKSRSFQRGISKNDPELLSSSSSSESPDNTEDELEYSSESDLNNQNNRCCLCGSIKGVLLCIKCNKYFCNGPVYNSSNCQVIEHIRMSRHYQFKINDEYIKCSCCGDDNIYNLRYSHLADKLLCHSCFEHQKEEMSIEEINSFINSFVDEGRIDLLIFGRQNSNTAISKKAISAIDNNAYGEMGLLVRDRYDNFRDYYTTYKRLYDMELSCHNPITEICLKRYEQPNKFVIHRTRESGYELHIKTDSMEQNLYINSFIICCFEGNYHPFEKEDINSLVYNKKAKRKFDSSELVLTGRVVNFTSRLIIISLCEEYFKDIEKVKQVFDERIFNSFNILRCYIIDPKTQNFNTQQYTNGDLLNLHETTFIQSLLGNLHFPNWNLFEENDIIFEITETQNLNPQQKKAVLNALNSQISVVFGPPGTGKTTVIKSMVVNFIQLEREHRISDMDEKIFGMKHKSLNNPKVLCVAQNNNAVNVLAGKLRSPGLKICRFISFERLEEMPFDQWDLCIYARTLEYALQDEERFREYRLRPDDSPFNLIKLLLELKEATRNRTVIKYSRRKMGNIHNAIKKEFKGIIEDCNVIVATVKSCLKNTFNDINFLCTFIDEATQCTEYDCLFPALRSPRLVLLGDIQQLKPVILSDEAKKAGFDISMFERLLHCKVRRTLLNEQYRMHPGISILPNTLFYNRKIIDGTRFERSNISIFPNKKVPIVFICHTGKERYCNDGSLFNDTEAEICKEVYLFLRNEAKIKIKDIEFLTPYNSQKVYAKDYCQIERASSIDSFQGNETDYVIFSPVRSNYVKGAKFIGDFHRVNVAITRAKKVLIIVGNDNTLKNETVWRLIFNFLARNGCFMKYVNTTENHFIPINYPIIQSNKYEQSPYHTDYLNDN</sequence>
<dbReference type="InterPro" id="IPR027417">
    <property type="entry name" value="P-loop_NTPase"/>
</dbReference>
<comment type="caution">
    <text evidence="1">Lacks conserved residue(s) required for the propagation of feature annotation.</text>
</comment>
<dbReference type="PANTHER" id="PTHR10887:SF364">
    <property type="entry name" value="REGULATOR OF NONSENSE TRANSCRIPTS 1"/>
    <property type="match status" value="1"/>
</dbReference>
<evidence type="ECO:0000256" key="1">
    <source>
        <dbReference type="PROSITE-ProRule" id="PRU01341"/>
    </source>
</evidence>
<dbReference type="Proteomes" id="UP000078387">
    <property type="component" value="Unassembled WGS sequence"/>
</dbReference>
<dbReference type="InterPro" id="IPR041679">
    <property type="entry name" value="DNA2/NAM7-like_C"/>
</dbReference>
<dbReference type="Pfam" id="PF09416">
    <property type="entry name" value="UPF1_Zn_bind"/>
    <property type="match status" value="1"/>
</dbReference>
<feature type="compositionally biased region" description="Low complexity" evidence="2">
    <location>
        <begin position="36"/>
        <end position="46"/>
    </location>
</feature>
<dbReference type="CDD" id="cd18808">
    <property type="entry name" value="SF1_C_Upf1"/>
    <property type="match status" value="1"/>
</dbReference>
<dbReference type="InterPro" id="IPR047187">
    <property type="entry name" value="SF1_C_Upf1"/>
</dbReference>
<dbReference type="VEuPathDB" id="AmoebaDB:EHI7A_080020"/>
<dbReference type="SUPFAM" id="SSF52540">
    <property type="entry name" value="P-loop containing nucleoside triphosphate hydrolases"/>
    <property type="match status" value="1"/>
</dbReference>
<proteinExistence type="predicted"/>
<dbReference type="Gene3D" id="3.40.50.300">
    <property type="entry name" value="P-loop containing nucleotide triphosphate hydrolases"/>
    <property type="match status" value="2"/>
</dbReference>
<dbReference type="FunFam" id="3.40.50.300:FF:003379">
    <property type="entry name" value="Regulator of nonsense transcripts putative"/>
    <property type="match status" value="1"/>
</dbReference>
<dbReference type="VEuPathDB" id="AmoebaDB:EHI8A_081270"/>
<dbReference type="PANTHER" id="PTHR10887">
    <property type="entry name" value="DNA2/NAM7 HELICASE FAMILY"/>
    <property type="match status" value="1"/>
</dbReference>
<dbReference type="PROSITE" id="PS51997">
    <property type="entry name" value="UPF1_CH_RICH"/>
    <property type="match status" value="1"/>
</dbReference>
<dbReference type="GO" id="GO:0008270">
    <property type="term" value="F:zinc ion binding"/>
    <property type="evidence" value="ECO:0007669"/>
    <property type="project" value="InterPro"/>
</dbReference>
<feature type="compositionally biased region" description="Acidic residues" evidence="2">
    <location>
        <begin position="48"/>
        <end position="58"/>
    </location>
</feature>
<dbReference type="Pfam" id="PF13087">
    <property type="entry name" value="AAA_12"/>
    <property type="match status" value="1"/>
</dbReference>
<dbReference type="Pfam" id="PF13086">
    <property type="entry name" value="AAA_11"/>
    <property type="match status" value="1"/>
</dbReference>
<dbReference type="VEuPathDB" id="AmoebaDB:EHI_134000"/>
<dbReference type="FunFam" id="3.40.50.300:FF:003395">
    <property type="entry name" value="Regulator of nonsense transcripts, putative"/>
    <property type="match status" value="1"/>
</dbReference>
<dbReference type="InterPro" id="IPR018999">
    <property type="entry name" value="UPF1_CH/ZBD"/>
</dbReference>
<dbReference type="GO" id="GO:0003723">
    <property type="term" value="F:RNA binding"/>
    <property type="evidence" value="ECO:0007669"/>
    <property type="project" value="InterPro"/>
</dbReference>
<dbReference type="InterPro" id="IPR041677">
    <property type="entry name" value="DNA2/NAM7_AAA_11"/>
</dbReference>
<evidence type="ECO:0000256" key="2">
    <source>
        <dbReference type="SAM" id="MobiDB-lite"/>
    </source>
</evidence>
<dbReference type="InterPro" id="IPR045055">
    <property type="entry name" value="DNA2/NAM7-like"/>
</dbReference>
<organism evidence="4 5">
    <name type="scientific">Entamoeba histolytica</name>
    <dbReference type="NCBI Taxonomy" id="5759"/>
    <lineage>
        <taxon>Eukaryota</taxon>
        <taxon>Amoebozoa</taxon>
        <taxon>Evosea</taxon>
        <taxon>Archamoebae</taxon>
        <taxon>Mastigamoebida</taxon>
        <taxon>Entamoebidae</taxon>
        <taxon>Entamoeba</taxon>
    </lineage>
</organism>
<feature type="region of interest" description="Disordered" evidence="2">
    <location>
        <begin position="31"/>
        <end position="61"/>
    </location>
</feature>
<dbReference type="GO" id="GO:0005737">
    <property type="term" value="C:cytoplasm"/>
    <property type="evidence" value="ECO:0007669"/>
    <property type="project" value="InterPro"/>
</dbReference>
<dbReference type="AlphaFoldDB" id="A0A5K1VBR7"/>